<dbReference type="EC" id="3.4.24.-" evidence="12"/>
<evidence type="ECO:0000256" key="5">
    <source>
        <dbReference type="ARBA" id="ARBA00022801"/>
    </source>
</evidence>
<dbReference type="SUPFAM" id="SSF57196">
    <property type="entry name" value="EGF/Laminin"/>
    <property type="match status" value="1"/>
</dbReference>
<keyword evidence="14" id="KW-1185">Reference proteome</keyword>
<dbReference type="Proteomes" id="UP001152795">
    <property type="component" value="Unassembled WGS sequence"/>
</dbReference>
<dbReference type="SMART" id="SM00179">
    <property type="entry name" value="EGF_CA"/>
    <property type="match status" value="1"/>
</dbReference>
<protein>
    <recommendedName>
        <fullName evidence="12">Metalloendopeptidase</fullName>
        <ecNumber evidence="12">3.4.24.-</ecNumber>
    </recommendedName>
</protein>
<evidence type="ECO:0000256" key="3">
    <source>
        <dbReference type="ARBA" id="ARBA00022723"/>
    </source>
</evidence>
<evidence type="ECO:0000256" key="6">
    <source>
        <dbReference type="ARBA" id="ARBA00022833"/>
    </source>
</evidence>
<proteinExistence type="predicted"/>
<evidence type="ECO:0000256" key="2">
    <source>
        <dbReference type="ARBA" id="ARBA00022670"/>
    </source>
</evidence>
<name>A0A7D9HFB0_PARCT</name>
<evidence type="ECO:0000256" key="9">
    <source>
        <dbReference type="ARBA" id="ARBA00023180"/>
    </source>
</evidence>
<dbReference type="GO" id="GO:0006508">
    <property type="term" value="P:proteolysis"/>
    <property type="evidence" value="ECO:0007669"/>
    <property type="project" value="UniProtKB-KW"/>
</dbReference>
<dbReference type="Gene3D" id="3.40.390.10">
    <property type="entry name" value="Collagenase (Catalytic Domain)"/>
    <property type="match status" value="1"/>
</dbReference>
<dbReference type="InterPro" id="IPR034035">
    <property type="entry name" value="Astacin-like_dom"/>
</dbReference>
<dbReference type="OrthoDB" id="291007at2759"/>
<dbReference type="GO" id="GO:0004222">
    <property type="term" value="F:metalloendopeptidase activity"/>
    <property type="evidence" value="ECO:0007669"/>
    <property type="project" value="UniProtKB-UniRule"/>
</dbReference>
<feature type="disulfide bond" evidence="10">
    <location>
        <begin position="358"/>
        <end position="367"/>
    </location>
</feature>
<feature type="binding site" evidence="11">
    <location>
        <position position="228"/>
    </location>
    <ligand>
        <name>Zn(2+)</name>
        <dbReference type="ChEBI" id="CHEBI:29105"/>
        <note>catalytic</note>
    </ligand>
</feature>
<evidence type="ECO:0000256" key="8">
    <source>
        <dbReference type="ARBA" id="ARBA00023157"/>
    </source>
</evidence>
<evidence type="ECO:0000313" key="13">
    <source>
        <dbReference type="EMBL" id="CAB3980392.1"/>
    </source>
</evidence>
<dbReference type="PROSITE" id="PS00010">
    <property type="entry name" value="ASX_HYDROXYL"/>
    <property type="match status" value="1"/>
</dbReference>
<evidence type="ECO:0000313" key="14">
    <source>
        <dbReference type="Proteomes" id="UP001152795"/>
    </source>
</evidence>
<evidence type="ECO:0000256" key="12">
    <source>
        <dbReference type="RuleBase" id="RU361183"/>
    </source>
</evidence>
<comment type="caution">
    <text evidence="10">Lacks conserved residue(s) required for the propagation of feature annotation.</text>
</comment>
<dbReference type="PROSITE" id="PS01186">
    <property type="entry name" value="EGF_2"/>
    <property type="match status" value="1"/>
</dbReference>
<dbReference type="InterPro" id="IPR006026">
    <property type="entry name" value="Peptidase_Metallo"/>
</dbReference>
<keyword evidence="8 10" id="KW-1015">Disulfide bond</keyword>
<dbReference type="InterPro" id="IPR001506">
    <property type="entry name" value="Peptidase_M12A"/>
</dbReference>
<feature type="active site" evidence="11">
    <location>
        <position position="225"/>
    </location>
</feature>
<dbReference type="PROSITE" id="PS50026">
    <property type="entry name" value="EGF_3"/>
    <property type="match status" value="1"/>
</dbReference>
<dbReference type="EMBL" id="CACRXK020000286">
    <property type="protein sequence ID" value="CAB3980392.1"/>
    <property type="molecule type" value="Genomic_DNA"/>
</dbReference>
<dbReference type="GO" id="GO:0005509">
    <property type="term" value="F:calcium ion binding"/>
    <property type="evidence" value="ECO:0007669"/>
    <property type="project" value="InterPro"/>
</dbReference>
<keyword evidence="7 11" id="KW-0482">Metalloprotease</keyword>
<dbReference type="FunFam" id="2.10.25.10:FF:000143">
    <property type="entry name" value="Protein crumbs 1"/>
    <property type="match status" value="1"/>
</dbReference>
<keyword evidence="4" id="KW-0677">Repeat</keyword>
<comment type="cofactor">
    <cofactor evidence="11 12">
        <name>Zn(2+)</name>
        <dbReference type="ChEBI" id="CHEBI:29105"/>
    </cofactor>
    <text evidence="11 12">Binds 1 zinc ion per subunit.</text>
</comment>
<keyword evidence="1 10" id="KW-0245">EGF-like domain</keyword>
<dbReference type="SUPFAM" id="SSF55486">
    <property type="entry name" value="Metalloproteases ('zincins'), catalytic domain"/>
    <property type="match status" value="1"/>
</dbReference>
<gene>
    <name evidence="13" type="ORF">PACLA_8A075749</name>
</gene>
<dbReference type="CDD" id="cd00054">
    <property type="entry name" value="EGF_CA"/>
    <property type="match status" value="1"/>
</dbReference>
<dbReference type="SMART" id="SM00235">
    <property type="entry name" value="ZnMc"/>
    <property type="match status" value="1"/>
</dbReference>
<organism evidence="13 14">
    <name type="scientific">Paramuricea clavata</name>
    <name type="common">Red gorgonian</name>
    <name type="synonym">Violescent sea-whip</name>
    <dbReference type="NCBI Taxonomy" id="317549"/>
    <lineage>
        <taxon>Eukaryota</taxon>
        <taxon>Metazoa</taxon>
        <taxon>Cnidaria</taxon>
        <taxon>Anthozoa</taxon>
        <taxon>Octocorallia</taxon>
        <taxon>Malacalcyonacea</taxon>
        <taxon>Plexauridae</taxon>
        <taxon>Paramuricea</taxon>
    </lineage>
</organism>
<dbReference type="SMART" id="SM00181">
    <property type="entry name" value="EGF"/>
    <property type="match status" value="1"/>
</dbReference>
<dbReference type="PROSITE" id="PS00022">
    <property type="entry name" value="EGF_1"/>
    <property type="match status" value="1"/>
</dbReference>
<keyword evidence="2 11" id="KW-0645">Protease</keyword>
<feature type="binding site" evidence="11">
    <location>
        <position position="234"/>
    </location>
    <ligand>
        <name>Zn(2+)</name>
        <dbReference type="ChEBI" id="CHEBI:29105"/>
        <note>catalytic</note>
    </ligand>
</feature>
<dbReference type="GO" id="GO:0008270">
    <property type="term" value="F:zinc ion binding"/>
    <property type="evidence" value="ECO:0007669"/>
    <property type="project" value="UniProtKB-UniRule"/>
</dbReference>
<dbReference type="PANTHER" id="PTHR10127:SF780">
    <property type="entry name" value="METALLOENDOPEPTIDASE"/>
    <property type="match status" value="1"/>
</dbReference>
<dbReference type="Gene3D" id="2.10.25.10">
    <property type="entry name" value="Laminin"/>
    <property type="match status" value="1"/>
</dbReference>
<dbReference type="Pfam" id="PF01400">
    <property type="entry name" value="Astacin"/>
    <property type="match status" value="1"/>
</dbReference>
<keyword evidence="3 11" id="KW-0479">Metal-binding</keyword>
<dbReference type="CDD" id="cd04280">
    <property type="entry name" value="ZnMc_astacin_like"/>
    <property type="match status" value="1"/>
</dbReference>
<dbReference type="InterPro" id="IPR000742">
    <property type="entry name" value="EGF"/>
</dbReference>
<dbReference type="PRINTS" id="PR00480">
    <property type="entry name" value="ASTACIN"/>
</dbReference>
<evidence type="ECO:0000256" key="7">
    <source>
        <dbReference type="ARBA" id="ARBA00023049"/>
    </source>
</evidence>
<evidence type="ECO:0000256" key="11">
    <source>
        <dbReference type="PROSITE-ProRule" id="PRU01211"/>
    </source>
</evidence>
<comment type="caution">
    <text evidence="13">The sequence shown here is derived from an EMBL/GenBank/DDBJ whole genome shotgun (WGS) entry which is preliminary data.</text>
</comment>
<keyword evidence="9" id="KW-0325">Glycoprotein</keyword>
<dbReference type="PROSITE" id="PS51864">
    <property type="entry name" value="ASTACIN"/>
    <property type="match status" value="1"/>
</dbReference>
<evidence type="ECO:0000256" key="10">
    <source>
        <dbReference type="PROSITE-ProRule" id="PRU00076"/>
    </source>
</evidence>
<reference evidence="13" key="1">
    <citation type="submission" date="2020-04" db="EMBL/GenBank/DDBJ databases">
        <authorList>
            <person name="Alioto T."/>
            <person name="Alioto T."/>
            <person name="Gomez Garrido J."/>
        </authorList>
    </citation>
    <scope>NUCLEOTIDE SEQUENCE</scope>
    <source>
        <strain evidence="13">A484AB</strain>
    </source>
</reference>
<evidence type="ECO:0000256" key="1">
    <source>
        <dbReference type="ARBA" id="ARBA00022536"/>
    </source>
</evidence>
<dbReference type="PANTHER" id="PTHR10127">
    <property type="entry name" value="DISCOIDIN, CUB, EGF, LAMININ , AND ZINC METALLOPROTEASE DOMAIN CONTAINING"/>
    <property type="match status" value="1"/>
</dbReference>
<dbReference type="Pfam" id="PF00008">
    <property type="entry name" value="EGF"/>
    <property type="match status" value="1"/>
</dbReference>
<accession>A0A7D9HFB0</accession>
<feature type="binding site" evidence="11">
    <location>
        <position position="224"/>
    </location>
    <ligand>
        <name>Zn(2+)</name>
        <dbReference type="ChEBI" id="CHEBI:29105"/>
        <note>catalytic</note>
    </ligand>
</feature>
<dbReference type="InterPro" id="IPR000152">
    <property type="entry name" value="EGF-type_Asp/Asn_hydroxyl_site"/>
</dbReference>
<keyword evidence="5 11" id="KW-0378">Hydrolase</keyword>
<dbReference type="InterPro" id="IPR024079">
    <property type="entry name" value="MetalloPept_cat_dom_sf"/>
</dbReference>
<evidence type="ECO:0000256" key="4">
    <source>
        <dbReference type="ARBA" id="ARBA00022737"/>
    </source>
</evidence>
<dbReference type="AlphaFoldDB" id="A0A7D9HFB0"/>
<dbReference type="InterPro" id="IPR001881">
    <property type="entry name" value="EGF-like_Ca-bd_dom"/>
</dbReference>
<sequence>MENFDKHDELCWSRWEVKKVDLIFVYINFLAQNLTTNFSIGLGDDQANWAEMWKVISKSSDGREGVADSSRPSLFDIILRANAQARRRTRSRSGETEFLFQGDIAINKRDILGILNRGGGRGKRAVMKKLATKLWQPNKIAYVISSDLRKFVQQTILAAIKQWEDTLPCMGNWNDINKLDSSKRPRDYIRFIKGEGCYSRVGRQTGRQVISIGTGCEHVGVVIHEIGHAMGFWHEQSRTDRDNYVEIHWNNIVPAMRFNFEKYTSSKINDLGVGYDYESVMHYGAKAFSKDGRSLTITIKKGKTTNGIKLGQRYGLSDMDKKQARLLYNCNTKTTCRSLPCLNGGVCADNRGTYSCRCTSGYTGVRCASKFQSAIERS</sequence>
<keyword evidence="6 11" id="KW-0862">Zinc</keyword>